<keyword evidence="1" id="KW-0472">Membrane</keyword>
<evidence type="ECO:0000259" key="2">
    <source>
        <dbReference type="SMART" id="SM00858"/>
    </source>
</evidence>
<evidence type="ECO:0000313" key="3">
    <source>
        <dbReference type="EMBL" id="UOE44541.1"/>
    </source>
</evidence>
<dbReference type="EMBL" id="CP094528">
    <property type="protein sequence ID" value="UOE44541.1"/>
    <property type="molecule type" value="Genomic_DNA"/>
</dbReference>
<dbReference type="SMART" id="SM00858">
    <property type="entry name" value="SAF"/>
    <property type="match status" value="1"/>
</dbReference>
<dbReference type="InterPro" id="IPR013974">
    <property type="entry name" value="SAF"/>
</dbReference>
<keyword evidence="1" id="KW-0812">Transmembrane</keyword>
<reference evidence="3 4" key="1">
    <citation type="submission" date="2022-03" db="EMBL/GenBank/DDBJ databases">
        <title>Mucilaginibacter sp. isolated from the gut of Protaetia brevitarsis seulensis larvae.</title>
        <authorList>
            <person name="Won M."/>
            <person name="Kim S.-J."/>
            <person name="Kwon S.-W."/>
        </authorList>
    </citation>
    <scope>NUCLEOTIDE SEQUENCE [LARGE SCALE GENOMIC DNA]</scope>
    <source>
        <strain evidence="3 4">CFWR-12</strain>
    </source>
</reference>
<accession>A0ABY4BZ77</accession>
<keyword evidence="4" id="KW-1185">Reference proteome</keyword>
<proteinExistence type="predicted"/>
<name>A0ABY4BZ77_9MICO</name>
<evidence type="ECO:0000256" key="1">
    <source>
        <dbReference type="SAM" id="Phobius"/>
    </source>
</evidence>
<dbReference type="Proteomes" id="UP000832097">
    <property type="component" value="Chromosome"/>
</dbReference>
<dbReference type="RefSeq" id="WP_243556434.1">
    <property type="nucleotide sequence ID" value="NZ_CP094528.1"/>
</dbReference>
<organism evidence="3 4">
    <name type="scientific">Agromyces larvae</name>
    <dbReference type="NCBI Taxonomy" id="2929802"/>
    <lineage>
        <taxon>Bacteria</taxon>
        <taxon>Bacillati</taxon>
        <taxon>Actinomycetota</taxon>
        <taxon>Actinomycetes</taxon>
        <taxon>Micrococcales</taxon>
        <taxon>Microbacteriaceae</taxon>
        <taxon>Agromyces</taxon>
    </lineage>
</organism>
<sequence>MPRRPDHDRGAVRLDPRLLIGMVVVAGSVLGVWALVSGLDASTEVYAVRETVTPGTELTADDLEVRSVRLGAPADTGRYLAADDLPDGGLVVLRTIGAGELVPVSAVGDRADADVASVVVVTRGLLPEGVAAGARVDVWSSAALEHGTFDTPAVLVPGAEVAALIDTDGMITESGAQVELLVPRDRIAAVLQALAAGDAIDLVAAREGGAH</sequence>
<keyword evidence="1" id="KW-1133">Transmembrane helix</keyword>
<protein>
    <recommendedName>
        <fullName evidence="2">SAF domain-containing protein</fullName>
    </recommendedName>
</protein>
<dbReference type="CDD" id="cd11614">
    <property type="entry name" value="SAF_CpaB_FlgA_like"/>
    <property type="match status" value="1"/>
</dbReference>
<feature type="domain" description="SAF" evidence="2">
    <location>
        <begin position="43"/>
        <end position="108"/>
    </location>
</feature>
<feature type="transmembrane region" description="Helical" evidence="1">
    <location>
        <begin position="18"/>
        <end position="36"/>
    </location>
</feature>
<gene>
    <name evidence="3" type="ORF">MTO99_01735</name>
</gene>
<evidence type="ECO:0000313" key="4">
    <source>
        <dbReference type="Proteomes" id="UP000832097"/>
    </source>
</evidence>